<evidence type="ECO:0000256" key="1">
    <source>
        <dbReference type="ARBA" id="ARBA00003283"/>
    </source>
</evidence>
<dbReference type="Gene3D" id="1.10.150.130">
    <property type="match status" value="1"/>
</dbReference>
<keyword evidence="3" id="KW-0229">DNA integration</keyword>
<organism evidence="9 10">
    <name type="scientific">Caldanaerobacter subterraneus subsp. yonseiensis KB-1</name>
    <dbReference type="NCBI Taxonomy" id="1388761"/>
    <lineage>
        <taxon>Bacteria</taxon>
        <taxon>Bacillati</taxon>
        <taxon>Bacillota</taxon>
        <taxon>Clostridia</taxon>
        <taxon>Thermoanaerobacterales</taxon>
        <taxon>Thermoanaerobacteraceae</taxon>
        <taxon>Caldanaerobacter</taxon>
    </lineage>
</organism>
<keyword evidence="5" id="KW-0233">DNA recombination</keyword>
<dbReference type="GO" id="GO:0006310">
    <property type="term" value="P:DNA recombination"/>
    <property type="evidence" value="ECO:0007669"/>
    <property type="project" value="UniProtKB-KW"/>
</dbReference>
<comment type="caution">
    <text evidence="9">The sequence shown here is derived from an EMBL/GenBank/DDBJ whole genome shotgun (WGS) entry which is preliminary data.</text>
</comment>
<name>U5CP30_CALSX</name>
<dbReference type="EMBL" id="AXDC01000029">
    <property type="protein sequence ID" value="ERM91534.1"/>
    <property type="molecule type" value="Genomic_DNA"/>
</dbReference>
<dbReference type="InterPro" id="IPR002104">
    <property type="entry name" value="Integrase_catalytic"/>
</dbReference>
<dbReference type="InterPro" id="IPR011010">
    <property type="entry name" value="DNA_brk_join_enz"/>
</dbReference>
<dbReference type="PANTHER" id="PTHR30349">
    <property type="entry name" value="PHAGE INTEGRASE-RELATED"/>
    <property type="match status" value="1"/>
</dbReference>
<evidence type="ECO:0000259" key="8">
    <source>
        <dbReference type="PROSITE" id="PS51900"/>
    </source>
</evidence>
<feature type="domain" description="Core-binding (CB)" evidence="8">
    <location>
        <begin position="64"/>
        <end position="148"/>
    </location>
</feature>
<comment type="function">
    <text evidence="1">Site-specific tyrosine recombinase, which acts by catalyzing the cutting and rejoining of the recombining DNA molecules.</text>
</comment>
<dbReference type="PROSITE" id="PS51900">
    <property type="entry name" value="CB"/>
    <property type="match status" value="1"/>
</dbReference>
<dbReference type="GO" id="GO:0015074">
    <property type="term" value="P:DNA integration"/>
    <property type="evidence" value="ECO:0007669"/>
    <property type="project" value="UniProtKB-KW"/>
</dbReference>
<comment type="similarity">
    <text evidence="2">Belongs to the 'phage' integrase family.</text>
</comment>
<dbReference type="AlphaFoldDB" id="U5CP30"/>
<feature type="domain" description="Tyr recombinase" evidence="7">
    <location>
        <begin position="175"/>
        <end position="384"/>
    </location>
</feature>
<dbReference type="RefSeq" id="WP_022588375.1">
    <property type="nucleotide sequence ID" value="NZ_AXDC01000029.1"/>
</dbReference>
<evidence type="ECO:0000256" key="2">
    <source>
        <dbReference type="ARBA" id="ARBA00008857"/>
    </source>
</evidence>
<dbReference type="InterPro" id="IPR044068">
    <property type="entry name" value="CB"/>
</dbReference>
<evidence type="ECO:0000256" key="5">
    <source>
        <dbReference type="ARBA" id="ARBA00023172"/>
    </source>
</evidence>
<dbReference type="Proteomes" id="UP000016856">
    <property type="component" value="Unassembled WGS sequence"/>
</dbReference>
<dbReference type="PANTHER" id="PTHR30349:SF91">
    <property type="entry name" value="INTA PROTEIN"/>
    <property type="match status" value="1"/>
</dbReference>
<dbReference type="GO" id="GO:0003677">
    <property type="term" value="F:DNA binding"/>
    <property type="evidence" value="ECO:0007669"/>
    <property type="project" value="UniProtKB-UniRule"/>
</dbReference>
<evidence type="ECO:0000256" key="3">
    <source>
        <dbReference type="ARBA" id="ARBA00022908"/>
    </source>
</evidence>
<dbReference type="PATRIC" id="fig|1388761.3.peg.2061"/>
<sequence length="391" mass="45422">MAKKTNYVKNGKEYYRVTATVGRDANGKLIRKEFYGKTKKEAEAKKEEYLLKIRNGLNPELENIIFGDLMHTWLFEVVRVSVKPSTFERYESLYRNYIKESELYSLKISFIKSLQIQRYYNRLYQEGKSSKTIRSIHKLLRSFFNYAVKEGYINQNPCGNRKVVIPGSAEEKTERKIETFTDEEIEKIKEVLKGHRLRALFLLAFGTGLRQGELLGLKWTDIDFKKKELKVQRTIKQVTIIDEKGNREYKTIEQIPKTKNSIRTVPIPSSVIPVLREYKKMQMEEKLKAGSAYLNDIENGYVFTTELGNPIDARNLIRAHKRLLKRAGVPYKNFHAIRHTYATKLFERGVPLKIVSALLGHADVSTTANIYTHVMPKEKITAAETLNDLLR</sequence>
<evidence type="ECO:0000313" key="9">
    <source>
        <dbReference type="EMBL" id="ERM91534.1"/>
    </source>
</evidence>
<dbReference type="InterPro" id="IPR013762">
    <property type="entry name" value="Integrase-like_cat_sf"/>
</dbReference>
<accession>U5CP30</accession>
<dbReference type="InterPro" id="IPR010998">
    <property type="entry name" value="Integrase_recombinase_N"/>
</dbReference>
<reference evidence="9 10" key="1">
    <citation type="journal article" date="2013" name="Genome Announc.">
        <title>Draft Genome Sequence of an Anaerobic and Extremophilic Bacterium, Caldanaerobacter yonseiensis, Isolated from a Geothermal Hot Stream.</title>
        <authorList>
            <person name="Lee S.J."/>
            <person name="Lee Y.J."/>
            <person name="Park G.S."/>
            <person name="Kim B.C."/>
            <person name="Lee S.J."/>
            <person name="Shin J.H."/>
            <person name="Lee D.W."/>
        </authorList>
    </citation>
    <scope>NUCLEOTIDE SEQUENCE [LARGE SCALE GENOMIC DNA]</scope>
    <source>
        <strain evidence="9 10">KB-1</strain>
    </source>
</reference>
<evidence type="ECO:0000259" key="7">
    <source>
        <dbReference type="PROSITE" id="PS51898"/>
    </source>
</evidence>
<proteinExistence type="inferred from homology"/>
<protein>
    <submittedName>
        <fullName evidence="9">Tyrosine recombinase XerC</fullName>
    </submittedName>
</protein>
<gene>
    <name evidence="9" type="ORF">O163_10215</name>
</gene>
<dbReference type="SUPFAM" id="SSF56349">
    <property type="entry name" value="DNA breaking-rejoining enzymes"/>
    <property type="match status" value="1"/>
</dbReference>
<evidence type="ECO:0000256" key="6">
    <source>
        <dbReference type="PROSITE-ProRule" id="PRU01248"/>
    </source>
</evidence>
<evidence type="ECO:0000313" key="10">
    <source>
        <dbReference type="Proteomes" id="UP000016856"/>
    </source>
</evidence>
<dbReference type="InterPro" id="IPR004107">
    <property type="entry name" value="Integrase_SAM-like_N"/>
</dbReference>
<dbReference type="Gene3D" id="1.10.443.10">
    <property type="entry name" value="Intergrase catalytic core"/>
    <property type="match status" value="1"/>
</dbReference>
<dbReference type="PROSITE" id="PS51898">
    <property type="entry name" value="TYR_RECOMBINASE"/>
    <property type="match status" value="1"/>
</dbReference>
<dbReference type="CDD" id="cd01189">
    <property type="entry name" value="INT_ICEBs1_C_like"/>
    <property type="match status" value="1"/>
</dbReference>
<keyword evidence="4 6" id="KW-0238">DNA-binding</keyword>
<dbReference type="InterPro" id="IPR050090">
    <property type="entry name" value="Tyrosine_recombinase_XerCD"/>
</dbReference>
<evidence type="ECO:0000256" key="4">
    <source>
        <dbReference type="ARBA" id="ARBA00023125"/>
    </source>
</evidence>
<dbReference type="Pfam" id="PF00589">
    <property type="entry name" value="Phage_integrase"/>
    <property type="match status" value="1"/>
</dbReference>
<dbReference type="Pfam" id="PF14659">
    <property type="entry name" value="Phage_int_SAM_3"/>
    <property type="match status" value="1"/>
</dbReference>